<dbReference type="InterPro" id="IPR043148">
    <property type="entry name" value="TagF_C"/>
</dbReference>
<dbReference type="Gene3D" id="3.40.50.12580">
    <property type="match status" value="1"/>
</dbReference>
<keyword evidence="2" id="KW-1185">Reference proteome</keyword>
<evidence type="ECO:0008006" key="3">
    <source>
        <dbReference type="Google" id="ProtNLM"/>
    </source>
</evidence>
<accession>A0ABV7XBX7</accession>
<dbReference type="RefSeq" id="WP_380861870.1">
    <property type="nucleotide sequence ID" value="NZ_JBHRXV010000011.1"/>
</dbReference>
<protein>
    <recommendedName>
        <fullName evidence="3">Glycerophosphotransferase</fullName>
    </recommendedName>
</protein>
<dbReference type="EMBL" id="JBHRXV010000011">
    <property type="protein sequence ID" value="MFC3713406.1"/>
    <property type="molecule type" value="Genomic_DNA"/>
</dbReference>
<sequence length="375" mass="41197">MKSVAFLYIGGPHHVFHAAPAAAALAKAARDVQVVNLVSGERSAALIERVYAAYDAPPPDIRPFDTPWWGGLAARISGRASARKLPALLRHRRELAGFDALVTAECSSSILRHFGLYDAKMVLIPHGAGDRAISIEKRMALFDKVIVAGPKNAERMVDCGVVRREDLAEVGYLKLDLMRQLRGQAPKLFDNDRPTIFYNPHFKRELSSLMQAEAIVAAFRAQDRFNLVLAPHIRAFEDATPAERMQWEALAEDGKVIVDLGSDRLLDMSYAIGADIYLGDVSSQVYEFLADPRPCVFVNAHGVRWEGDPNYAFWTLGDVCTPEMVLQAVTVAADRHASYLQQQRAAVAASFGESDGAADRAASQIRQLIGDPEMP</sequence>
<proteinExistence type="predicted"/>
<dbReference type="Proteomes" id="UP001595615">
    <property type="component" value="Unassembled WGS sequence"/>
</dbReference>
<name>A0ABV7XBX7_9SPHN</name>
<organism evidence="1 2">
    <name type="scientific">Sphingoaurantiacus capsulatus</name>
    <dbReference type="NCBI Taxonomy" id="1771310"/>
    <lineage>
        <taxon>Bacteria</taxon>
        <taxon>Pseudomonadati</taxon>
        <taxon>Pseudomonadota</taxon>
        <taxon>Alphaproteobacteria</taxon>
        <taxon>Sphingomonadales</taxon>
        <taxon>Sphingosinicellaceae</taxon>
        <taxon>Sphingoaurantiacus</taxon>
    </lineage>
</organism>
<evidence type="ECO:0000313" key="1">
    <source>
        <dbReference type="EMBL" id="MFC3713406.1"/>
    </source>
</evidence>
<comment type="caution">
    <text evidence="1">The sequence shown here is derived from an EMBL/GenBank/DDBJ whole genome shotgun (WGS) entry which is preliminary data.</text>
</comment>
<evidence type="ECO:0000313" key="2">
    <source>
        <dbReference type="Proteomes" id="UP001595615"/>
    </source>
</evidence>
<gene>
    <name evidence="1" type="ORF">ACFOMD_12540</name>
</gene>
<reference evidence="2" key="1">
    <citation type="journal article" date="2019" name="Int. J. Syst. Evol. Microbiol.">
        <title>The Global Catalogue of Microorganisms (GCM) 10K type strain sequencing project: providing services to taxonomists for standard genome sequencing and annotation.</title>
        <authorList>
            <consortium name="The Broad Institute Genomics Platform"/>
            <consortium name="The Broad Institute Genome Sequencing Center for Infectious Disease"/>
            <person name="Wu L."/>
            <person name="Ma J."/>
        </authorList>
    </citation>
    <scope>NUCLEOTIDE SEQUENCE [LARGE SCALE GENOMIC DNA]</scope>
    <source>
        <strain evidence="2">KCTC 42644</strain>
    </source>
</reference>
<dbReference type="SUPFAM" id="SSF53756">
    <property type="entry name" value="UDP-Glycosyltransferase/glycogen phosphorylase"/>
    <property type="match status" value="1"/>
</dbReference>